<evidence type="ECO:0000313" key="2">
    <source>
        <dbReference type="EMBL" id="CAF3800630.1"/>
    </source>
</evidence>
<dbReference type="Proteomes" id="UP000681722">
    <property type="component" value="Unassembled WGS sequence"/>
</dbReference>
<comment type="caution">
    <text evidence="1">The sequence shown here is derived from an EMBL/GenBank/DDBJ whole genome shotgun (WGS) entry which is preliminary data.</text>
</comment>
<gene>
    <name evidence="1" type="ORF">GPM918_LOCUS15215</name>
    <name evidence="2" type="ORF">SRO942_LOCUS15215</name>
</gene>
<dbReference type="Proteomes" id="UP000663829">
    <property type="component" value="Unassembled WGS sequence"/>
</dbReference>
<reference evidence="1" key="1">
    <citation type="submission" date="2021-02" db="EMBL/GenBank/DDBJ databases">
        <authorList>
            <person name="Nowell W R."/>
        </authorList>
    </citation>
    <scope>NUCLEOTIDE SEQUENCE</scope>
</reference>
<dbReference type="OrthoDB" id="10558469at2759"/>
<protein>
    <submittedName>
        <fullName evidence="1">Uncharacterized protein</fullName>
    </submittedName>
</protein>
<evidence type="ECO:0000313" key="3">
    <source>
        <dbReference type="Proteomes" id="UP000663829"/>
    </source>
</evidence>
<sequence length="177" mass="19768">MIHQHLLFVNQFIFIFNSQNTSTLESSNENLTWPDNSFMPHSIDISENFGIIAEFIQNAIDAIIKYSPIIYLINFNSSNHHPVVIDQYKPTATNDSVFLNIVSSPLSLALLDTEGNVLIFVPTPQGFYSSVSDTGSKPFITSKHSCMPIYDVSQLALETTFQVIAYPHSLSVTIPLL</sequence>
<dbReference type="EMBL" id="CAJNOQ010003792">
    <property type="protein sequence ID" value="CAF1029693.1"/>
    <property type="molecule type" value="Genomic_DNA"/>
</dbReference>
<name>A0A814J2C1_9BILA</name>
<keyword evidence="3" id="KW-1185">Reference proteome</keyword>
<dbReference type="EMBL" id="CAJOBC010003792">
    <property type="protein sequence ID" value="CAF3800630.1"/>
    <property type="molecule type" value="Genomic_DNA"/>
</dbReference>
<evidence type="ECO:0000313" key="1">
    <source>
        <dbReference type="EMBL" id="CAF1029693.1"/>
    </source>
</evidence>
<proteinExistence type="predicted"/>
<dbReference type="AlphaFoldDB" id="A0A814J2C1"/>
<accession>A0A814J2C1</accession>
<organism evidence="1 3">
    <name type="scientific">Didymodactylos carnosus</name>
    <dbReference type="NCBI Taxonomy" id="1234261"/>
    <lineage>
        <taxon>Eukaryota</taxon>
        <taxon>Metazoa</taxon>
        <taxon>Spiralia</taxon>
        <taxon>Gnathifera</taxon>
        <taxon>Rotifera</taxon>
        <taxon>Eurotatoria</taxon>
        <taxon>Bdelloidea</taxon>
        <taxon>Philodinida</taxon>
        <taxon>Philodinidae</taxon>
        <taxon>Didymodactylos</taxon>
    </lineage>
</organism>